<evidence type="ECO:0000259" key="1">
    <source>
        <dbReference type="PROSITE" id="PS51186"/>
    </source>
</evidence>
<sequence length="173" mass="20445">MTLQFIQLTQAEPSIVDVFNRWGNDPYLIPLTRPNQTQAEVDEKWFMTVDDLNERLEDHFIYLIYLDNVLVGEMNYMIDPDHLYKKEQGTAWIGISIGEPEGRGKGIGYTALRYLEQQIKDNGYHRIEIGVFEFNTQAQKLYKKLGYKEIARIPDFTYYNGEMRADIRMEKYL</sequence>
<dbReference type="InterPro" id="IPR016181">
    <property type="entry name" value="Acyl_CoA_acyltransferase"/>
</dbReference>
<dbReference type="EMBL" id="BMEL01000002">
    <property type="protein sequence ID" value="GGF18244.1"/>
    <property type="molecule type" value="Genomic_DNA"/>
</dbReference>
<dbReference type="RefSeq" id="WP_188376999.1">
    <property type="nucleotide sequence ID" value="NZ_BMEL01000002.1"/>
</dbReference>
<evidence type="ECO:0000313" key="2">
    <source>
        <dbReference type="EMBL" id="GGF18244.1"/>
    </source>
</evidence>
<reference evidence="2" key="1">
    <citation type="journal article" date="2014" name="Int. J. Syst. Evol. Microbiol.">
        <title>Complete genome sequence of Corynebacterium casei LMG S-19264T (=DSM 44701T), isolated from a smear-ripened cheese.</title>
        <authorList>
            <consortium name="US DOE Joint Genome Institute (JGI-PGF)"/>
            <person name="Walter F."/>
            <person name="Albersmeier A."/>
            <person name="Kalinowski J."/>
            <person name="Ruckert C."/>
        </authorList>
    </citation>
    <scope>NUCLEOTIDE SEQUENCE</scope>
    <source>
        <strain evidence="2">CGMCC 1.12153</strain>
    </source>
</reference>
<gene>
    <name evidence="2" type="ORF">GCM10010954_16220</name>
</gene>
<proteinExistence type="predicted"/>
<evidence type="ECO:0000313" key="3">
    <source>
        <dbReference type="Proteomes" id="UP000660110"/>
    </source>
</evidence>
<dbReference type="Proteomes" id="UP000660110">
    <property type="component" value="Unassembled WGS sequence"/>
</dbReference>
<accession>A0A917B4I5</accession>
<reference evidence="2" key="2">
    <citation type="submission" date="2020-09" db="EMBL/GenBank/DDBJ databases">
        <authorList>
            <person name="Sun Q."/>
            <person name="Zhou Y."/>
        </authorList>
    </citation>
    <scope>NUCLEOTIDE SEQUENCE</scope>
    <source>
        <strain evidence="2">CGMCC 1.12153</strain>
    </source>
</reference>
<dbReference type="GO" id="GO:0016747">
    <property type="term" value="F:acyltransferase activity, transferring groups other than amino-acyl groups"/>
    <property type="evidence" value="ECO:0007669"/>
    <property type="project" value="InterPro"/>
</dbReference>
<dbReference type="PANTHER" id="PTHR43415">
    <property type="entry name" value="SPERMIDINE N(1)-ACETYLTRANSFERASE"/>
    <property type="match status" value="1"/>
</dbReference>
<keyword evidence="3" id="KW-1185">Reference proteome</keyword>
<organism evidence="2 3">
    <name type="scientific">Halobacillus andaensis</name>
    <dbReference type="NCBI Taxonomy" id="1176239"/>
    <lineage>
        <taxon>Bacteria</taxon>
        <taxon>Bacillati</taxon>
        <taxon>Bacillota</taxon>
        <taxon>Bacilli</taxon>
        <taxon>Bacillales</taxon>
        <taxon>Bacillaceae</taxon>
        <taxon>Halobacillus</taxon>
    </lineage>
</organism>
<dbReference type="PANTHER" id="PTHR43415:SF3">
    <property type="entry name" value="GNAT-FAMILY ACETYLTRANSFERASE"/>
    <property type="match status" value="1"/>
</dbReference>
<dbReference type="PROSITE" id="PS51186">
    <property type="entry name" value="GNAT"/>
    <property type="match status" value="1"/>
</dbReference>
<dbReference type="AlphaFoldDB" id="A0A917B4I5"/>
<dbReference type="SUPFAM" id="SSF55729">
    <property type="entry name" value="Acyl-CoA N-acyltransferases (Nat)"/>
    <property type="match status" value="1"/>
</dbReference>
<protein>
    <recommendedName>
        <fullName evidence="1">N-acetyltransferase domain-containing protein</fullName>
    </recommendedName>
</protein>
<dbReference type="InterPro" id="IPR000182">
    <property type="entry name" value="GNAT_dom"/>
</dbReference>
<feature type="domain" description="N-acetyltransferase" evidence="1">
    <location>
        <begin position="6"/>
        <end position="173"/>
    </location>
</feature>
<dbReference type="CDD" id="cd04301">
    <property type="entry name" value="NAT_SF"/>
    <property type="match status" value="1"/>
</dbReference>
<comment type="caution">
    <text evidence="2">The sequence shown here is derived from an EMBL/GenBank/DDBJ whole genome shotgun (WGS) entry which is preliminary data.</text>
</comment>
<name>A0A917B4I5_HALAA</name>
<dbReference type="Gene3D" id="3.40.630.30">
    <property type="match status" value="1"/>
</dbReference>
<dbReference type="Pfam" id="PF00583">
    <property type="entry name" value="Acetyltransf_1"/>
    <property type="match status" value="1"/>
</dbReference>